<gene>
    <name evidence="1" type="ORF">SOO65_04345</name>
</gene>
<dbReference type="AlphaFoldDB" id="A0AAX4HRF9"/>
<evidence type="ECO:0000313" key="2">
    <source>
        <dbReference type="Proteomes" id="UP001324634"/>
    </source>
</evidence>
<dbReference type="InterPro" id="IPR036457">
    <property type="entry name" value="PPM-type-like_dom_sf"/>
</dbReference>
<dbReference type="EMBL" id="CP139487">
    <property type="protein sequence ID" value="WPU65968.1"/>
    <property type="molecule type" value="Genomic_DNA"/>
</dbReference>
<sequence length="376" mass="43252">MIILDERNYLKPELESKGFSIFDFFENHQVLDLKTFNALELKRRGEFLLVDTQTILSRPVEARETFKSIMNTFLGAVFFHEQSNVKAQEWVQNEAAFLTKIIGEYSLPMPQLNWTMLSNQLQFFWNLLEDQRMLQKHMAQFSIELDQVLQNAEVEMVKAKKIHEMLVPRRTDEIKGVSFSNKYAAGEGGGGEFYDLHQTPSKVYQIMVSSQSYLISSALLGILGQHREKDFNPAAFLKDAQAEIETINGAKKKKSEVEVTVLELDLGTLELKLHSPNKPELYSQQNGRIELARDKGYKLSKGEKFIVFSPGFIFNWKEGHPNKNIHDFLKSHEKLNASETLSELFFQLKDGKESQFLTKDATVVVMEVNRHGIHKV</sequence>
<dbReference type="RefSeq" id="WP_321397525.1">
    <property type="nucleotide sequence ID" value="NZ_CP139487.1"/>
</dbReference>
<evidence type="ECO:0000313" key="1">
    <source>
        <dbReference type="EMBL" id="WPU65968.1"/>
    </source>
</evidence>
<accession>A0AAX4HRF9</accession>
<organism evidence="1 2">
    <name type="scientific">Peredibacter starrii</name>
    <dbReference type="NCBI Taxonomy" id="28202"/>
    <lineage>
        <taxon>Bacteria</taxon>
        <taxon>Pseudomonadati</taxon>
        <taxon>Bdellovibrionota</taxon>
        <taxon>Bacteriovoracia</taxon>
        <taxon>Bacteriovoracales</taxon>
        <taxon>Bacteriovoracaceae</taxon>
        <taxon>Peredibacter</taxon>
    </lineage>
</organism>
<reference evidence="1 2" key="1">
    <citation type="submission" date="2023-11" db="EMBL/GenBank/DDBJ databases">
        <title>Peredibacter starrii A3.12.</title>
        <authorList>
            <person name="Mitchell R.J."/>
        </authorList>
    </citation>
    <scope>NUCLEOTIDE SEQUENCE [LARGE SCALE GENOMIC DNA]</scope>
    <source>
        <strain evidence="1 2">A3.12</strain>
    </source>
</reference>
<keyword evidence="2" id="KW-1185">Reference proteome</keyword>
<protein>
    <submittedName>
        <fullName evidence="1">Uncharacterized protein</fullName>
    </submittedName>
</protein>
<dbReference type="KEGG" id="psti:SOO65_04345"/>
<dbReference type="Proteomes" id="UP001324634">
    <property type="component" value="Chromosome"/>
</dbReference>
<dbReference type="Gene3D" id="3.60.40.10">
    <property type="entry name" value="PPM-type phosphatase domain"/>
    <property type="match status" value="1"/>
</dbReference>
<proteinExistence type="predicted"/>
<name>A0AAX4HRF9_9BACT</name>